<name>A0A061DN09_THECC</name>
<dbReference type="EMBL" id="CM001879">
    <property type="protein sequence ID" value="EOX93807.1"/>
    <property type="molecule type" value="Genomic_DNA"/>
</dbReference>
<dbReference type="Gramene" id="EOX93807">
    <property type="protein sequence ID" value="EOX93807"/>
    <property type="gene ID" value="TCM_002745"/>
</dbReference>
<evidence type="ECO:0000313" key="2">
    <source>
        <dbReference type="Proteomes" id="UP000026915"/>
    </source>
</evidence>
<dbReference type="InParanoid" id="A0A061DN09"/>
<protein>
    <submittedName>
        <fullName evidence="1">Uncharacterized protein</fullName>
    </submittedName>
</protein>
<dbReference type="AlphaFoldDB" id="A0A061DN09"/>
<dbReference type="HOGENOM" id="CLU_2610814_0_0_1"/>
<dbReference type="Proteomes" id="UP000026915">
    <property type="component" value="Chromosome 1"/>
</dbReference>
<proteinExistence type="predicted"/>
<sequence>MLLKGRKSIQIEIGCGLVDGVLHQIQEGHRQQQHQRTAAYLWRSQAQTPLKRLSALFQTGSFFRFFHSCFFLRFLETGN</sequence>
<accession>A0A061DN09</accession>
<organism evidence="1 2">
    <name type="scientific">Theobroma cacao</name>
    <name type="common">Cacao</name>
    <name type="synonym">Cocoa</name>
    <dbReference type="NCBI Taxonomy" id="3641"/>
    <lineage>
        <taxon>Eukaryota</taxon>
        <taxon>Viridiplantae</taxon>
        <taxon>Streptophyta</taxon>
        <taxon>Embryophyta</taxon>
        <taxon>Tracheophyta</taxon>
        <taxon>Spermatophyta</taxon>
        <taxon>Magnoliopsida</taxon>
        <taxon>eudicotyledons</taxon>
        <taxon>Gunneridae</taxon>
        <taxon>Pentapetalae</taxon>
        <taxon>rosids</taxon>
        <taxon>malvids</taxon>
        <taxon>Malvales</taxon>
        <taxon>Malvaceae</taxon>
        <taxon>Byttnerioideae</taxon>
        <taxon>Theobroma</taxon>
    </lineage>
</organism>
<gene>
    <name evidence="1" type="ORF">TCM_002745</name>
</gene>
<evidence type="ECO:0000313" key="1">
    <source>
        <dbReference type="EMBL" id="EOX93807.1"/>
    </source>
</evidence>
<keyword evidence="2" id="KW-1185">Reference proteome</keyword>
<reference evidence="1 2" key="1">
    <citation type="journal article" date="2013" name="Genome Biol.">
        <title>The genome sequence of the most widely cultivated cacao type and its use to identify candidate genes regulating pod color.</title>
        <authorList>
            <person name="Motamayor J.C."/>
            <person name="Mockaitis K."/>
            <person name="Schmutz J."/>
            <person name="Haiminen N."/>
            <person name="Iii D.L."/>
            <person name="Cornejo O."/>
            <person name="Findley S.D."/>
            <person name="Zheng P."/>
            <person name="Utro F."/>
            <person name="Royaert S."/>
            <person name="Saski C."/>
            <person name="Jenkins J."/>
            <person name="Podicheti R."/>
            <person name="Zhao M."/>
            <person name="Scheffler B.E."/>
            <person name="Stack J.C."/>
            <person name="Feltus F.A."/>
            <person name="Mustiga G.M."/>
            <person name="Amores F."/>
            <person name="Phillips W."/>
            <person name="Marelli J.P."/>
            <person name="May G.D."/>
            <person name="Shapiro H."/>
            <person name="Ma J."/>
            <person name="Bustamante C.D."/>
            <person name="Schnell R.J."/>
            <person name="Main D."/>
            <person name="Gilbert D."/>
            <person name="Parida L."/>
            <person name="Kuhn D.N."/>
        </authorList>
    </citation>
    <scope>NUCLEOTIDE SEQUENCE [LARGE SCALE GENOMIC DNA]</scope>
    <source>
        <strain evidence="2">cv. Matina 1-6</strain>
    </source>
</reference>